<dbReference type="Gene3D" id="3.40.50.300">
    <property type="entry name" value="P-loop containing nucleotide triphosphate hydrolases"/>
    <property type="match status" value="1"/>
</dbReference>
<name>F6DQU7_DESRL</name>
<dbReference type="AlphaFoldDB" id="F6DQU7"/>
<protein>
    <submittedName>
        <fullName evidence="4">Helicase domain protein</fullName>
    </submittedName>
</protein>
<dbReference type="CDD" id="cd18793">
    <property type="entry name" value="SF2_C_SNF"/>
    <property type="match status" value="1"/>
</dbReference>
<evidence type="ECO:0000259" key="3">
    <source>
        <dbReference type="PROSITE" id="PS51194"/>
    </source>
</evidence>
<dbReference type="Gene3D" id="3.40.50.10810">
    <property type="entry name" value="Tandem AAA-ATPase domain"/>
    <property type="match status" value="1"/>
</dbReference>
<reference evidence="5" key="1">
    <citation type="submission" date="2011-05" db="EMBL/GenBank/DDBJ databases">
        <title>Complete sequence of Desulfotomaculum ruminis DSM 2154.</title>
        <authorList>
            <person name="Lucas S."/>
            <person name="Copeland A."/>
            <person name="Lapidus A."/>
            <person name="Cheng J.-F."/>
            <person name="Goodwin L."/>
            <person name="Pitluck S."/>
            <person name="Lu M."/>
            <person name="Detter J.C."/>
            <person name="Han C."/>
            <person name="Tapia R."/>
            <person name="Land M."/>
            <person name="Hauser L."/>
            <person name="Kyrpides N."/>
            <person name="Ivanova N."/>
            <person name="Mikhailova N."/>
            <person name="Pagani I."/>
            <person name="Stams A.J.M."/>
            <person name="Plugge C.M."/>
            <person name="Muyzer G."/>
            <person name="Kuever J."/>
            <person name="Parshina S.N."/>
            <person name="Ivanova A.E."/>
            <person name="Nazina T.N."/>
            <person name="Brambilla E."/>
            <person name="Spring S."/>
            <person name="Klenk H.-P."/>
            <person name="Woyke T."/>
        </authorList>
    </citation>
    <scope>NUCLEOTIDE SEQUENCE [LARGE SCALE GENOMIC DNA]</scope>
    <source>
        <strain evidence="5">ATCC 23193 / DSM 2154 / NCIB 8452 / DL</strain>
    </source>
</reference>
<dbReference type="InterPro" id="IPR038718">
    <property type="entry name" value="SNF2-like_sf"/>
</dbReference>
<keyword evidence="5" id="KW-1185">Reference proteome</keyword>
<keyword evidence="4" id="KW-0347">Helicase</keyword>
<dbReference type="InterPro" id="IPR027417">
    <property type="entry name" value="P-loop_NTPase"/>
</dbReference>
<dbReference type="InterPro" id="IPR049730">
    <property type="entry name" value="SNF2/RAD54-like_C"/>
</dbReference>
<keyword evidence="1" id="KW-0378">Hydrolase</keyword>
<dbReference type="InterPro" id="IPR001650">
    <property type="entry name" value="Helicase_C-like"/>
</dbReference>
<dbReference type="GO" id="GO:0006281">
    <property type="term" value="P:DNA repair"/>
    <property type="evidence" value="ECO:0007669"/>
    <property type="project" value="TreeGrafter"/>
</dbReference>
<dbReference type="SMART" id="SM00490">
    <property type="entry name" value="HELICc"/>
    <property type="match status" value="1"/>
</dbReference>
<dbReference type="InterPro" id="IPR014001">
    <property type="entry name" value="Helicase_ATP-bd"/>
</dbReference>
<proteinExistence type="predicted"/>
<dbReference type="KEGG" id="dru:Desru_0374"/>
<dbReference type="PANTHER" id="PTHR45766">
    <property type="entry name" value="DNA ANNEALING HELICASE AND ENDONUCLEASE ZRANB3 FAMILY MEMBER"/>
    <property type="match status" value="1"/>
</dbReference>
<dbReference type="GO" id="GO:0005524">
    <property type="term" value="F:ATP binding"/>
    <property type="evidence" value="ECO:0007669"/>
    <property type="project" value="InterPro"/>
</dbReference>
<accession>F6DQU7</accession>
<dbReference type="PANTHER" id="PTHR45766:SF6">
    <property type="entry name" value="SWI_SNF-RELATED MATRIX-ASSOCIATED ACTIN-DEPENDENT REGULATOR OF CHROMATIN SUBFAMILY A-LIKE PROTEIN 1"/>
    <property type="match status" value="1"/>
</dbReference>
<dbReference type="Pfam" id="PF00176">
    <property type="entry name" value="SNF2-rel_dom"/>
    <property type="match status" value="1"/>
</dbReference>
<dbReference type="STRING" id="696281.Desru_0374"/>
<dbReference type="EMBL" id="CP002780">
    <property type="protein sequence ID" value="AEG58671.1"/>
    <property type="molecule type" value="Genomic_DNA"/>
</dbReference>
<dbReference type="HOGENOM" id="CLU_016760_1_0_9"/>
<evidence type="ECO:0000259" key="2">
    <source>
        <dbReference type="PROSITE" id="PS51192"/>
    </source>
</evidence>
<dbReference type="GO" id="GO:0016787">
    <property type="term" value="F:hydrolase activity"/>
    <property type="evidence" value="ECO:0007669"/>
    <property type="project" value="UniProtKB-KW"/>
</dbReference>
<gene>
    <name evidence="4" type="ordered locus">Desru_0374</name>
</gene>
<dbReference type="Pfam" id="PF00271">
    <property type="entry name" value="Helicase_C"/>
    <property type="match status" value="1"/>
</dbReference>
<feature type="domain" description="Helicase ATP-binding" evidence="2">
    <location>
        <begin position="125"/>
        <end position="290"/>
    </location>
</feature>
<evidence type="ECO:0000313" key="4">
    <source>
        <dbReference type="EMBL" id="AEG58671.1"/>
    </source>
</evidence>
<dbReference type="GO" id="GO:0004386">
    <property type="term" value="F:helicase activity"/>
    <property type="evidence" value="ECO:0007669"/>
    <property type="project" value="UniProtKB-KW"/>
</dbReference>
<evidence type="ECO:0000256" key="1">
    <source>
        <dbReference type="ARBA" id="ARBA00022801"/>
    </source>
</evidence>
<dbReference type="SMART" id="SM00487">
    <property type="entry name" value="DEXDc"/>
    <property type="match status" value="1"/>
</dbReference>
<evidence type="ECO:0000313" key="5">
    <source>
        <dbReference type="Proteomes" id="UP000009234"/>
    </source>
</evidence>
<sequence>MNIQLNYNQKKNEVILICDDPEDQYWRLLGRIVADNVGEFSTQSDSIIFAWRYFLAFKKELAIYAKSHNIGIRFSPDVKCLLESANTASYQYALKCKPLDEAILISKLREAGFKRTLTSNQLRNLSKLASLPSSATFSVPGAGKTTEALAFYFINRKKEDKLLVVAPKNAFGAWDEQLEICNPNGESSFVRLRGGENNIRELLKSNPQYIIITYQQFPRVRSLVSEFISRNSVFVFLDESHRIKSGKQGVSAEAILNISYLPVRKLIMSGTPMPQSVNDLIPQINFLYPDIRVKEEDVISIAQPLFVRTTKAQLGLPSIEHKLISIPMDPLQYNIYLLLKSEFKRQLNPYLNDDAKSALRKIGKCTIKLMQFVSNPALLSSDMDYVFNQKLGRLLLINNGPKIEYACNRARQLAKEGKKVIIWTSFVENVELIAERLRDLGADFIHGGVDAGDEDDNDSREGKIKRFHDDPNCMVLVANPAAASEGISLHKVCQYAIYVDRSFNAAQYLQSEDRIHRLGLSDDLKPTVEIIECKDSIDEVIRKRLSIKVQRMAKALNDPSLNIDPIPYDFKMFDEQVGGMQLDDLDDIINYFFGGIQND</sequence>
<dbReference type="eggNOG" id="COG0553">
    <property type="taxonomic scope" value="Bacteria"/>
</dbReference>
<dbReference type="GO" id="GO:0031297">
    <property type="term" value="P:replication fork processing"/>
    <property type="evidence" value="ECO:0007669"/>
    <property type="project" value="TreeGrafter"/>
</dbReference>
<keyword evidence="4" id="KW-0547">Nucleotide-binding</keyword>
<organism evidence="4 5">
    <name type="scientific">Desulforamulus ruminis (strain ATCC 23193 / DSM 2154 / NCIMB 8452 / DL)</name>
    <name type="common">Desulfotomaculum ruminis</name>
    <dbReference type="NCBI Taxonomy" id="696281"/>
    <lineage>
        <taxon>Bacteria</taxon>
        <taxon>Bacillati</taxon>
        <taxon>Bacillota</taxon>
        <taxon>Clostridia</taxon>
        <taxon>Eubacteriales</taxon>
        <taxon>Peptococcaceae</taxon>
        <taxon>Desulforamulus</taxon>
    </lineage>
</organism>
<dbReference type="PROSITE" id="PS51192">
    <property type="entry name" value="HELICASE_ATP_BIND_1"/>
    <property type="match status" value="1"/>
</dbReference>
<dbReference type="PROSITE" id="PS51194">
    <property type="entry name" value="HELICASE_CTER"/>
    <property type="match status" value="1"/>
</dbReference>
<dbReference type="Proteomes" id="UP000009234">
    <property type="component" value="Chromosome"/>
</dbReference>
<reference evidence="4 5" key="2">
    <citation type="journal article" date="2012" name="Stand. Genomic Sci.">
        <title>Complete genome sequence of the sulfate-reducing firmicute Desulfotomaculum ruminis type strain (DL(T)).</title>
        <authorList>
            <person name="Spring S."/>
            <person name="Visser M."/>
            <person name="Lu M."/>
            <person name="Copeland A."/>
            <person name="Lapidus A."/>
            <person name="Lucas S."/>
            <person name="Cheng J.F."/>
            <person name="Han C."/>
            <person name="Tapia R."/>
            <person name="Goodwin L.A."/>
            <person name="Pitluck S."/>
            <person name="Ivanova N."/>
            <person name="Land M."/>
            <person name="Hauser L."/>
            <person name="Larimer F."/>
            <person name="Rohde M."/>
            <person name="Goker M."/>
            <person name="Detter J.C."/>
            <person name="Kyrpides N.C."/>
            <person name="Woyke T."/>
            <person name="Schaap P.J."/>
            <person name="Plugge C.M."/>
            <person name="Muyzer G."/>
            <person name="Kuever J."/>
            <person name="Pereira I.A."/>
            <person name="Parshina S.N."/>
            <person name="Bernier-Latmani R."/>
            <person name="Stams A.J."/>
            <person name="Klenk H.P."/>
        </authorList>
    </citation>
    <scope>NUCLEOTIDE SEQUENCE [LARGE SCALE GENOMIC DNA]</scope>
    <source>
        <strain evidence="5">ATCC 23193 / DSM 2154 / NCIB 8452 / DL</strain>
    </source>
</reference>
<keyword evidence="4" id="KW-0067">ATP-binding</keyword>
<dbReference type="InterPro" id="IPR000330">
    <property type="entry name" value="SNF2_N"/>
</dbReference>
<dbReference type="SUPFAM" id="SSF52540">
    <property type="entry name" value="P-loop containing nucleoside triphosphate hydrolases"/>
    <property type="match status" value="2"/>
</dbReference>
<feature type="domain" description="Helicase C-terminal" evidence="3">
    <location>
        <begin position="402"/>
        <end position="560"/>
    </location>
</feature>